<reference evidence="1 2" key="1">
    <citation type="submission" date="2018-07" db="EMBL/GenBank/DDBJ databases">
        <title>Desertimonas flava gen. nov. sp. nov.</title>
        <authorList>
            <person name="Liu S."/>
        </authorList>
    </citation>
    <scope>NUCLEOTIDE SEQUENCE [LARGE SCALE GENOMIC DNA]</scope>
    <source>
        <strain evidence="1 2">16Sb5-5</strain>
    </source>
</reference>
<sequence>MAPPPPSREHGLEQLPAAARPVVEAVAERWRQYDDLAWAYGQGSVLSGFRDDSDIDLVAVWEEMPAASTLPFPSIVSGHRPLVFERGHAAGFELDVQHVPRQVFAGWMDELTRGGGWSEEQWPMPVHVAAGLAQGVLLVDRAGDGEAVQRRAQEPGPRLVSVVLEQLDARAPDFLTELEKADAAGNRWLHDSLAVELHRLVYVAWFLAEGHHPPFFKHLPDWFERLSMDTDVRHLEASYWAVGDARTRRATLAELVSAVLELGGRG</sequence>
<proteinExistence type="predicted"/>
<accession>A0A367YX79</accession>
<dbReference type="RefSeq" id="WP_114125973.1">
    <property type="nucleotide sequence ID" value="NZ_QOUI01000003.1"/>
</dbReference>
<organism evidence="1 2">
    <name type="scientific">Desertihabitans brevis</name>
    <dbReference type="NCBI Taxonomy" id="2268447"/>
    <lineage>
        <taxon>Bacteria</taxon>
        <taxon>Bacillati</taxon>
        <taxon>Actinomycetota</taxon>
        <taxon>Actinomycetes</taxon>
        <taxon>Propionibacteriales</taxon>
        <taxon>Propionibacteriaceae</taxon>
        <taxon>Desertihabitans</taxon>
    </lineage>
</organism>
<name>A0A367YX79_9ACTN</name>
<dbReference type="Proteomes" id="UP000252770">
    <property type="component" value="Unassembled WGS sequence"/>
</dbReference>
<protein>
    <recommendedName>
        <fullName evidence="3">Nucleotidyltransferase domain-containing protein</fullName>
    </recommendedName>
</protein>
<evidence type="ECO:0008006" key="3">
    <source>
        <dbReference type="Google" id="ProtNLM"/>
    </source>
</evidence>
<comment type="caution">
    <text evidence="1">The sequence shown here is derived from an EMBL/GenBank/DDBJ whole genome shotgun (WGS) entry which is preliminary data.</text>
</comment>
<evidence type="ECO:0000313" key="2">
    <source>
        <dbReference type="Proteomes" id="UP000252770"/>
    </source>
</evidence>
<gene>
    <name evidence="1" type="ORF">DT076_07240</name>
</gene>
<dbReference type="EMBL" id="QOUI01000003">
    <property type="protein sequence ID" value="RCK70430.1"/>
    <property type="molecule type" value="Genomic_DNA"/>
</dbReference>
<dbReference type="AlphaFoldDB" id="A0A367YX79"/>
<evidence type="ECO:0000313" key="1">
    <source>
        <dbReference type="EMBL" id="RCK70430.1"/>
    </source>
</evidence>
<keyword evidence="2" id="KW-1185">Reference proteome</keyword>